<keyword evidence="4" id="KW-1185">Reference proteome</keyword>
<reference evidence="3 4" key="1">
    <citation type="submission" date="2019-07" db="EMBL/GenBank/DDBJ databases">
        <title>Complete Genome Sequence of Leptotrichia trevisanii Strain JMUB3870.</title>
        <authorList>
            <person name="Watanabe S."/>
            <person name="Cui L."/>
        </authorList>
    </citation>
    <scope>NUCLEOTIDE SEQUENCE [LARGE SCALE GENOMIC DNA]</scope>
    <source>
        <strain evidence="3 4">JMUB3870</strain>
    </source>
</reference>
<name>A0A510K1K4_9FUSO</name>
<accession>A0A510K1K4</accession>
<feature type="transmembrane region" description="Helical" evidence="2">
    <location>
        <begin position="72"/>
        <end position="94"/>
    </location>
</feature>
<dbReference type="EMBL" id="AP019831">
    <property type="protein sequence ID" value="BBM44591.1"/>
    <property type="molecule type" value="Genomic_DNA"/>
</dbReference>
<dbReference type="AlphaFoldDB" id="A0A510K1K4"/>
<keyword evidence="2" id="KW-1133">Transmembrane helix</keyword>
<evidence type="ECO:0000313" key="4">
    <source>
        <dbReference type="Proteomes" id="UP000422644"/>
    </source>
</evidence>
<keyword evidence="2" id="KW-0812">Transmembrane</keyword>
<dbReference type="RefSeq" id="WP_155282482.1">
    <property type="nucleotide sequence ID" value="NZ_AP019831.1"/>
</dbReference>
<dbReference type="Proteomes" id="UP000422644">
    <property type="component" value="Chromosome"/>
</dbReference>
<organism evidence="3 4">
    <name type="scientific">Leptotrichia trevisanii</name>
    <dbReference type="NCBI Taxonomy" id="109328"/>
    <lineage>
        <taxon>Bacteria</taxon>
        <taxon>Fusobacteriati</taxon>
        <taxon>Fusobacteriota</taxon>
        <taxon>Fusobacteriia</taxon>
        <taxon>Fusobacteriales</taxon>
        <taxon>Leptotrichiaceae</taxon>
        <taxon>Leptotrichia</taxon>
    </lineage>
</organism>
<proteinExistence type="predicted"/>
<protein>
    <submittedName>
        <fullName evidence="3">Uncharacterized protein</fullName>
    </submittedName>
</protein>
<feature type="transmembrane region" description="Helical" evidence="2">
    <location>
        <begin position="29"/>
        <end position="49"/>
    </location>
</feature>
<feature type="transmembrane region" description="Helical" evidence="2">
    <location>
        <begin position="157"/>
        <end position="178"/>
    </location>
</feature>
<keyword evidence="2" id="KW-0472">Membrane</keyword>
<sequence length="364" mass="43508">MSVENNNENGQQQSQEDLVKKINSLNSSVSSIFGLGIIGIIDWVFKLIYSQNSEKWYKISEKYFFSYNYRKIVYLLLVYLLFMIAFFLVSEVFIKKHRNDNEWLKKLSLGLNILYQLILIIFISYPIAFQFWYVVFNISLVIAYNVFEYLEITWWRNLMIIIIIICFAINVFIVTSSFKSRNYELTTIESKDKIQKKVVVLSEYQGKYLVVPYLKNGEVLEIKENKLIYNINENKSTCEKEECFFRAYNEVISKLNYMFKSEIYGNKFVCKKEYCFFTGSYEFIDKFDYIFKTERINEENIRIVKEELEYISQNQKKDGTTEIEENKDNKDIKNKPSENEEKDTTICFIIDKNCKIKCCNKNKK</sequence>
<evidence type="ECO:0000256" key="2">
    <source>
        <dbReference type="SAM" id="Phobius"/>
    </source>
</evidence>
<feature type="transmembrane region" description="Helical" evidence="2">
    <location>
        <begin position="106"/>
        <end position="125"/>
    </location>
</feature>
<evidence type="ECO:0000313" key="3">
    <source>
        <dbReference type="EMBL" id="BBM44591.1"/>
    </source>
</evidence>
<gene>
    <name evidence="3" type="ORF">JMUB3870_0709</name>
</gene>
<evidence type="ECO:0000256" key="1">
    <source>
        <dbReference type="SAM" id="MobiDB-lite"/>
    </source>
</evidence>
<feature type="region of interest" description="Disordered" evidence="1">
    <location>
        <begin position="319"/>
        <end position="341"/>
    </location>
</feature>